<comment type="caution">
    <text evidence="1">The sequence shown here is derived from an EMBL/GenBank/DDBJ whole genome shotgun (WGS) entry which is preliminary data.</text>
</comment>
<dbReference type="PANTHER" id="PTHR34239:SF2">
    <property type="entry name" value="TRANSPOSABLE ELEMENT P TRANSPOSASE_THAP9 CONSERVED DOMAIN-CONTAINING PROTEIN"/>
    <property type="match status" value="1"/>
</dbReference>
<name>A0A5B7IPB6_PORTR</name>
<dbReference type="EMBL" id="VSRR010069195">
    <property type="protein sequence ID" value="MPC85682.1"/>
    <property type="molecule type" value="Genomic_DNA"/>
</dbReference>
<keyword evidence="2" id="KW-1185">Reference proteome</keyword>
<evidence type="ECO:0000313" key="1">
    <source>
        <dbReference type="EMBL" id="MPC85682.1"/>
    </source>
</evidence>
<gene>
    <name evidence="1" type="ORF">E2C01_080466</name>
</gene>
<dbReference type="AlphaFoldDB" id="A0A5B7IPB6"/>
<evidence type="ECO:0000313" key="2">
    <source>
        <dbReference type="Proteomes" id="UP000324222"/>
    </source>
</evidence>
<proteinExistence type="predicted"/>
<reference evidence="1 2" key="1">
    <citation type="submission" date="2019-05" db="EMBL/GenBank/DDBJ databases">
        <title>Another draft genome of Portunus trituberculatus and its Hox gene families provides insights of decapod evolution.</title>
        <authorList>
            <person name="Jeong J.-H."/>
            <person name="Song I."/>
            <person name="Kim S."/>
            <person name="Choi T."/>
            <person name="Kim D."/>
            <person name="Ryu S."/>
            <person name="Kim W."/>
        </authorList>
    </citation>
    <scope>NUCLEOTIDE SEQUENCE [LARGE SCALE GENOMIC DNA]</scope>
    <source>
        <tissue evidence="1">Muscle</tissue>
    </source>
</reference>
<organism evidence="1 2">
    <name type="scientific">Portunus trituberculatus</name>
    <name type="common">Swimming crab</name>
    <name type="synonym">Neptunus trituberculatus</name>
    <dbReference type="NCBI Taxonomy" id="210409"/>
    <lineage>
        <taxon>Eukaryota</taxon>
        <taxon>Metazoa</taxon>
        <taxon>Ecdysozoa</taxon>
        <taxon>Arthropoda</taxon>
        <taxon>Crustacea</taxon>
        <taxon>Multicrustacea</taxon>
        <taxon>Malacostraca</taxon>
        <taxon>Eumalacostraca</taxon>
        <taxon>Eucarida</taxon>
        <taxon>Decapoda</taxon>
        <taxon>Pleocyemata</taxon>
        <taxon>Brachyura</taxon>
        <taxon>Eubrachyura</taxon>
        <taxon>Portunoidea</taxon>
        <taxon>Portunidae</taxon>
        <taxon>Portuninae</taxon>
        <taxon>Portunus</taxon>
    </lineage>
</organism>
<accession>A0A5B7IPB6</accession>
<protein>
    <submittedName>
        <fullName evidence="1">Uncharacterized protein</fullName>
    </submittedName>
</protein>
<dbReference type="PANTHER" id="PTHR34239">
    <property type="entry name" value="APPLE DOMAIN-CONTAINING PROTEIN"/>
    <property type="match status" value="1"/>
</dbReference>
<sequence length="97" mass="11247">MCEEDYKQILDNKIIKRPINHHALAPVECNAQILEALKNANYHNNLGRRFIIKSEINPRYNHLCSEKVSMKRFLFGDDVSQSAKTIEDSAKLKNKFS</sequence>
<dbReference type="Proteomes" id="UP000324222">
    <property type="component" value="Unassembled WGS sequence"/>
</dbReference>